<dbReference type="EMBL" id="JAHUTJ010024670">
    <property type="protein sequence ID" value="MED6272965.1"/>
    <property type="molecule type" value="Genomic_DNA"/>
</dbReference>
<accession>A0ABU7DFG0</accession>
<reference evidence="1 2" key="1">
    <citation type="submission" date="2021-06" db="EMBL/GenBank/DDBJ databases">
        <authorList>
            <person name="Palmer J.M."/>
        </authorList>
    </citation>
    <scope>NUCLEOTIDE SEQUENCE [LARGE SCALE GENOMIC DNA]</scope>
    <source>
        <strain evidence="1 2">CL_MEX2019</strain>
        <tissue evidence="1">Muscle</tissue>
    </source>
</reference>
<name>A0ABU7DFG0_9TELE</name>
<sequence>MASFHPCHYRTIDQSASLAFAFREQADWPRPSKEWPGIQKLQAALSLPSKINQNNNRHIRQGGDTPIESGDEAIRVIILMEQYT</sequence>
<proteinExistence type="predicted"/>
<comment type="caution">
    <text evidence="1">The sequence shown here is derived from an EMBL/GenBank/DDBJ whole genome shotgun (WGS) entry which is preliminary data.</text>
</comment>
<evidence type="ECO:0000313" key="1">
    <source>
        <dbReference type="EMBL" id="MED6272965.1"/>
    </source>
</evidence>
<evidence type="ECO:0000313" key="2">
    <source>
        <dbReference type="Proteomes" id="UP001352852"/>
    </source>
</evidence>
<dbReference type="Proteomes" id="UP001352852">
    <property type="component" value="Unassembled WGS sequence"/>
</dbReference>
<protein>
    <submittedName>
        <fullName evidence="1">Uncharacterized protein</fullName>
    </submittedName>
</protein>
<gene>
    <name evidence="1" type="ORF">CHARACLAT_002007</name>
</gene>
<organism evidence="1 2">
    <name type="scientific">Characodon lateralis</name>
    <dbReference type="NCBI Taxonomy" id="208331"/>
    <lineage>
        <taxon>Eukaryota</taxon>
        <taxon>Metazoa</taxon>
        <taxon>Chordata</taxon>
        <taxon>Craniata</taxon>
        <taxon>Vertebrata</taxon>
        <taxon>Euteleostomi</taxon>
        <taxon>Actinopterygii</taxon>
        <taxon>Neopterygii</taxon>
        <taxon>Teleostei</taxon>
        <taxon>Neoteleostei</taxon>
        <taxon>Acanthomorphata</taxon>
        <taxon>Ovalentaria</taxon>
        <taxon>Atherinomorphae</taxon>
        <taxon>Cyprinodontiformes</taxon>
        <taxon>Goodeidae</taxon>
        <taxon>Characodon</taxon>
    </lineage>
</organism>
<keyword evidence="2" id="KW-1185">Reference proteome</keyword>